<comment type="caution">
    <text evidence="1">The sequence shown here is derived from an EMBL/GenBank/DDBJ whole genome shotgun (WGS) entry which is preliminary data.</text>
</comment>
<dbReference type="EMBL" id="JADEWZ010000005">
    <property type="protein sequence ID" value="MBE9115169.1"/>
    <property type="molecule type" value="Genomic_DNA"/>
</dbReference>
<dbReference type="RefSeq" id="WP_194028258.1">
    <property type="nucleotide sequence ID" value="NZ_JADEWZ010000005.1"/>
</dbReference>
<dbReference type="Proteomes" id="UP000654482">
    <property type="component" value="Unassembled WGS sequence"/>
</dbReference>
<accession>A0A8J7AYW3</accession>
<protein>
    <submittedName>
        <fullName evidence="1">Uncharacterized protein</fullName>
    </submittedName>
</protein>
<name>A0A8J7AYW3_9CYAN</name>
<dbReference type="AlphaFoldDB" id="A0A8J7AYW3"/>
<evidence type="ECO:0000313" key="1">
    <source>
        <dbReference type="EMBL" id="MBE9115169.1"/>
    </source>
</evidence>
<sequence>MTVQELEQKLLRLSPSDKLRIIQLLAQSLNSLWRSTPQEPSSKLSEFFHQSPLGEVAATVELDLSRDRTLPVDRFTL</sequence>
<organism evidence="1 2">
    <name type="scientific">Lusitaniella coriacea LEGE 07157</name>
    <dbReference type="NCBI Taxonomy" id="945747"/>
    <lineage>
        <taxon>Bacteria</taxon>
        <taxon>Bacillati</taxon>
        <taxon>Cyanobacteriota</taxon>
        <taxon>Cyanophyceae</taxon>
        <taxon>Spirulinales</taxon>
        <taxon>Lusitaniellaceae</taxon>
        <taxon>Lusitaniella</taxon>
    </lineage>
</organism>
<proteinExistence type="predicted"/>
<evidence type="ECO:0000313" key="2">
    <source>
        <dbReference type="Proteomes" id="UP000654482"/>
    </source>
</evidence>
<keyword evidence="2" id="KW-1185">Reference proteome</keyword>
<gene>
    <name evidence="1" type="ORF">IQ249_04575</name>
</gene>
<reference evidence="1" key="1">
    <citation type="submission" date="2020-10" db="EMBL/GenBank/DDBJ databases">
        <authorList>
            <person name="Castelo-Branco R."/>
            <person name="Eusebio N."/>
            <person name="Adriana R."/>
            <person name="Vieira A."/>
            <person name="Brugerolle De Fraissinette N."/>
            <person name="Rezende De Castro R."/>
            <person name="Schneider M.P."/>
            <person name="Vasconcelos V."/>
            <person name="Leao P.N."/>
        </authorList>
    </citation>
    <scope>NUCLEOTIDE SEQUENCE</scope>
    <source>
        <strain evidence="1">LEGE 07157</strain>
    </source>
</reference>